<dbReference type="InterPro" id="IPR011712">
    <property type="entry name" value="Sig_transdc_His_kin_sub3_dim/P"/>
</dbReference>
<evidence type="ECO:0000313" key="5">
    <source>
        <dbReference type="EMBL" id="GGY66289.1"/>
    </source>
</evidence>
<evidence type="ECO:0000259" key="4">
    <source>
        <dbReference type="Pfam" id="PF07730"/>
    </source>
</evidence>
<evidence type="ECO:0000256" key="2">
    <source>
        <dbReference type="ARBA" id="ARBA00022777"/>
    </source>
</evidence>
<sequence>MRIARDLHDILGHQLTALNLQLEILQHKVPEELRESVQQSKSLAKTLLENIRQVVRDQRNLLSLDIRQAIQGLAANIPQLGLDIRGELHLDSVQLAEQLVLCIQEGISNALRHGRATRINVLLQQQSNSIQIMLDDNGNGLAASTAHGTGLRGMRERLAVYDGSVELLALAEGCRLMISLNTDTKEAAHD</sequence>
<dbReference type="Pfam" id="PF07730">
    <property type="entry name" value="HisKA_3"/>
    <property type="match status" value="1"/>
</dbReference>
<evidence type="ECO:0000256" key="1">
    <source>
        <dbReference type="ARBA" id="ARBA00022679"/>
    </source>
</evidence>
<dbReference type="Gene3D" id="1.20.5.1930">
    <property type="match status" value="1"/>
</dbReference>
<dbReference type="SUPFAM" id="SSF55874">
    <property type="entry name" value="ATPase domain of HSP90 chaperone/DNA topoisomerase II/histidine kinase"/>
    <property type="match status" value="1"/>
</dbReference>
<keyword evidence="1" id="KW-0808">Transferase</keyword>
<keyword evidence="6" id="KW-1185">Reference proteome</keyword>
<evidence type="ECO:0000313" key="6">
    <source>
        <dbReference type="Proteomes" id="UP000619761"/>
    </source>
</evidence>
<comment type="caution">
    <text evidence="5">The sequence shown here is derived from an EMBL/GenBank/DDBJ whole genome shotgun (WGS) entry which is preliminary data.</text>
</comment>
<dbReference type="PANTHER" id="PTHR24421">
    <property type="entry name" value="NITRATE/NITRITE SENSOR PROTEIN NARX-RELATED"/>
    <property type="match status" value="1"/>
</dbReference>
<keyword evidence="3" id="KW-0902">Two-component regulatory system</keyword>
<evidence type="ECO:0000256" key="3">
    <source>
        <dbReference type="ARBA" id="ARBA00023012"/>
    </source>
</evidence>
<name>A0ABQ3AUC2_9GAMM</name>
<reference evidence="6" key="1">
    <citation type="journal article" date="2019" name="Int. J. Syst. Evol. Microbiol.">
        <title>The Global Catalogue of Microorganisms (GCM) 10K type strain sequencing project: providing services to taxonomists for standard genome sequencing and annotation.</title>
        <authorList>
            <consortium name="The Broad Institute Genomics Platform"/>
            <consortium name="The Broad Institute Genome Sequencing Center for Infectious Disease"/>
            <person name="Wu L."/>
            <person name="Ma J."/>
        </authorList>
    </citation>
    <scope>NUCLEOTIDE SEQUENCE [LARGE SCALE GENOMIC DNA]</scope>
    <source>
        <strain evidence="6">KCTC 32239</strain>
    </source>
</reference>
<proteinExistence type="predicted"/>
<protein>
    <recommendedName>
        <fullName evidence="4">Signal transduction histidine kinase subgroup 3 dimerisation and phosphoacceptor domain-containing protein</fullName>
    </recommendedName>
</protein>
<dbReference type="Proteomes" id="UP000619761">
    <property type="component" value="Unassembled WGS sequence"/>
</dbReference>
<gene>
    <name evidence="5" type="ORF">GCM10011613_07760</name>
</gene>
<accession>A0ABQ3AUC2</accession>
<organism evidence="5 6">
    <name type="scientific">Cellvibrio zantedeschiae</name>
    <dbReference type="NCBI Taxonomy" id="1237077"/>
    <lineage>
        <taxon>Bacteria</taxon>
        <taxon>Pseudomonadati</taxon>
        <taxon>Pseudomonadota</taxon>
        <taxon>Gammaproteobacteria</taxon>
        <taxon>Cellvibrionales</taxon>
        <taxon>Cellvibrionaceae</taxon>
        <taxon>Cellvibrio</taxon>
    </lineage>
</organism>
<dbReference type="EMBL" id="BMYZ01000001">
    <property type="protein sequence ID" value="GGY66289.1"/>
    <property type="molecule type" value="Genomic_DNA"/>
</dbReference>
<dbReference type="PANTHER" id="PTHR24421:SF59">
    <property type="entry name" value="OXYGEN SENSOR HISTIDINE KINASE NREB"/>
    <property type="match status" value="1"/>
</dbReference>
<dbReference type="Gene3D" id="3.30.565.10">
    <property type="entry name" value="Histidine kinase-like ATPase, C-terminal domain"/>
    <property type="match status" value="1"/>
</dbReference>
<keyword evidence="2" id="KW-0418">Kinase</keyword>
<dbReference type="InterPro" id="IPR050482">
    <property type="entry name" value="Sensor_HK_TwoCompSys"/>
</dbReference>
<dbReference type="InterPro" id="IPR036890">
    <property type="entry name" value="HATPase_C_sf"/>
</dbReference>
<dbReference type="CDD" id="cd16917">
    <property type="entry name" value="HATPase_UhpB-NarQ-NarX-like"/>
    <property type="match status" value="1"/>
</dbReference>
<feature type="domain" description="Signal transduction histidine kinase subgroup 3 dimerisation and phosphoacceptor" evidence="4">
    <location>
        <begin position="2"/>
        <end position="59"/>
    </location>
</feature>